<dbReference type="EMBL" id="MT631290">
    <property type="protein sequence ID" value="QNO48030.1"/>
    <property type="molecule type" value="Genomic_DNA"/>
</dbReference>
<gene>
    <name evidence="1" type="ORF">CAKHPDBP_00001</name>
</gene>
<name>A0A7G9YJ46_9EURY</name>
<accession>A0A7G9YJ46</accession>
<protein>
    <submittedName>
        <fullName evidence="1">Uncharacterized protein</fullName>
    </submittedName>
</protein>
<dbReference type="AlphaFoldDB" id="A0A7G9YJ46"/>
<organism evidence="1">
    <name type="scientific">Candidatus Methanogaster sp. ANME-2c ERB4</name>
    <dbReference type="NCBI Taxonomy" id="2759911"/>
    <lineage>
        <taxon>Archaea</taxon>
        <taxon>Methanobacteriati</taxon>
        <taxon>Methanobacteriota</taxon>
        <taxon>Stenosarchaea group</taxon>
        <taxon>Methanomicrobia</taxon>
        <taxon>Methanosarcinales</taxon>
        <taxon>ANME-2 cluster</taxon>
        <taxon>Candidatus Methanogasteraceae</taxon>
        <taxon>Candidatus Methanogaster</taxon>
    </lineage>
</organism>
<sequence>MEVEDIAQFCVGFYLHNIIHSVLQVQIILHIGGHPV</sequence>
<proteinExistence type="predicted"/>
<evidence type="ECO:0000313" key="1">
    <source>
        <dbReference type="EMBL" id="QNO48030.1"/>
    </source>
</evidence>
<reference evidence="1" key="1">
    <citation type="submission" date="2020-06" db="EMBL/GenBank/DDBJ databases">
        <title>Unique genomic features of the anaerobic methanotrophic archaea.</title>
        <authorList>
            <person name="Chadwick G.L."/>
            <person name="Skennerton C.T."/>
            <person name="Laso-Perez R."/>
            <person name="Leu A.O."/>
            <person name="Speth D.R."/>
            <person name="Yu H."/>
            <person name="Morgan-Lang C."/>
            <person name="Hatzenpichler R."/>
            <person name="Goudeau D."/>
            <person name="Malmstrom R."/>
            <person name="Brazelton W.J."/>
            <person name="Woyke T."/>
            <person name="Hallam S.J."/>
            <person name="Tyson G.W."/>
            <person name="Wegener G."/>
            <person name="Boetius A."/>
            <person name="Orphan V."/>
        </authorList>
    </citation>
    <scope>NUCLEOTIDE SEQUENCE</scope>
</reference>